<feature type="domain" description="FAD-binding PCMH-type" evidence="3">
    <location>
        <begin position="1"/>
        <end position="230"/>
    </location>
</feature>
<dbReference type="Gene3D" id="3.30.43.10">
    <property type="entry name" value="Uridine Diphospho-n-acetylenolpyruvylglucosamine Reductase, domain 2"/>
    <property type="match status" value="1"/>
</dbReference>
<dbReference type="InterPro" id="IPR036318">
    <property type="entry name" value="FAD-bd_PCMH-like_sf"/>
</dbReference>
<keyword evidence="2" id="KW-0274">FAD</keyword>
<accession>A0A931BRY2</accession>
<dbReference type="PANTHER" id="PTHR42659">
    <property type="entry name" value="XANTHINE DEHYDROGENASE SUBUNIT C-RELATED"/>
    <property type="match status" value="1"/>
</dbReference>
<comment type="caution">
    <text evidence="4">The sequence shown here is derived from an EMBL/GenBank/DDBJ whole genome shotgun (WGS) entry which is preliminary data.</text>
</comment>
<sequence>MRPFAYERAGDLVSAVTAATIEADSQIRAPIQFLAGGTTLLDLMKIDVMRPERLIDINPLEKSLSEISFDRSGLRLGALARMSAVAHHPDVEREYPVISQALKLGASAQLRNMATLGGNVLQRTRCPYFRDVSWHACNKRDPGSGCSARQGLNRNHAVLGTSDHCIAAYPGDFAQALIALDATVSIAGSKGDRRIPFSDLHRLPADTPHIETTLSPGELITEFHFPARPWARRSLYLKVRDRESYEFAVASAVVALDLADGVVRDIRIALGGVATVPWRSLAAEDALRGKPLDESRAGMAAEAAFATAKTFGGNDFKPELGRATLVRALLAVAMLEVRS</sequence>
<dbReference type="PROSITE" id="PS51387">
    <property type="entry name" value="FAD_PCMH"/>
    <property type="match status" value="1"/>
</dbReference>
<dbReference type="RefSeq" id="WP_196270681.1">
    <property type="nucleotide sequence ID" value="NZ_JADQDO010000002.1"/>
</dbReference>
<dbReference type="InterPro" id="IPR016166">
    <property type="entry name" value="FAD-bd_PCMH"/>
</dbReference>
<protein>
    <submittedName>
        <fullName evidence="4">Xanthine dehydrogenase family protein subunit M</fullName>
    </submittedName>
</protein>
<dbReference type="InterPro" id="IPR051312">
    <property type="entry name" value="Diverse_Substr_Oxidored"/>
</dbReference>
<evidence type="ECO:0000256" key="2">
    <source>
        <dbReference type="ARBA" id="ARBA00022827"/>
    </source>
</evidence>
<gene>
    <name evidence="4" type="ORF">I2H38_04705</name>
</gene>
<dbReference type="SMART" id="SM01092">
    <property type="entry name" value="CO_deh_flav_C"/>
    <property type="match status" value="1"/>
</dbReference>
<name>A0A931BRY2_9HYPH</name>
<dbReference type="InterPro" id="IPR016167">
    <property type="entry name" value="FAD-bd_PCMH_sub1"/>
</dbReference>
<proteinExistence type="predicted"/>
<keyword evidence="5" id="KW-1185">Reference proteome</keyword>
<evidence type="ECO:0000313" key="5">
    <source>
        <dbReference type="Proteomes" id="UP000599312"/>
    </source>
</evidence>
<organism evidence="4 5">
    <name type="scientific">Microvirga alba</name>
    <dbReference type="NCBI Taxonomy" id="2791025"/>
    <lineage>
        <taxon>Bacteria</taxon>
        <taxon>Pseudomonadati</taxon>
        <taxon>Pseudomonadota</taxon>
        <taxon>Alphaproteobacteria</taxon>
        <taxon>Hyphomicrobiales</taxon>
        <taxon>Methylobacteriaceae</taxon>
        <taxon>Microvirga</taxon>
    </lineage>
</organism>
<dbReference type="SUPFAM" id="SSF55447">
    <property type="entry name" value="CO dehydrogenase flavoprotein C-terminal domain-like"/>
    <property type="match status" value="1"/>
</dbReference>
<keyword evidence="1" id="KW-0285">Flavoprotein</keyword>
<dbReference type="Proteomes" id="UP000599312">
    <property type="component" value="Unassembled WGS sequence"/>
</dbReference>
<dbReference type="Pfam" id="PF00941">
    <property type="entry name" value="FAD_binding_5"/>
    <property type="match status" value="1"/>
</dbReference>
<dbReference type="InterPro" id="IPR036683">
    <property type="entry name" value="CO_DH_flav_C_dom_sf"/>
</dbReference>
<dbReference type="GO" id="GO:0071949">
    <property type="term" value="F:FAD binding"/>
    <property type="evidence" value="ECO:0007669"/>
    <property type="project" value="InterPro"/>
</dbReference>
<evidence type="ECO:0000313" key="4">
    <source>
        <dbReference type="EMBL" id="MBF9232675.1"/>
    </source>
</evidence>
<reference evidence="4" key="1">
    <citation type="submission" date="2020-11" db="EMBL/GenBank/DDBJ databases">
        <authorList>
            <person name="Kim M.K."/>
        </authorList>
    </citation>
    <scope>NUCLEOTIDE SEQUENCE</scope>
    <source>
        <strain evidence="4">BT350</strain>
    </source>
</reference>
<dbReference type="InterPro" id="IPR016169">
    <property type="entry name" value="FAD-bd_PCMH_sub2"/>
</dbReference>
<dbReference type="SUPFAM" id="SSF56176">
    <property type="entry name" value="FAD-binding/transporter-associated domain-like"/>
    <property type="match status" value="1"/>
</dbReference>
<dbReference type="Gene3D" id="3.30.465.10">
    <property type="match status" value="2"/>
</dbReference>
<dbReference type="InterPro" id="IPR002346">
    <property type="entry name" value="Mopterin_DH_FAD-bd"/>
</dbReference>
<dbReference type="EMBL" id="JADQDO010000002">
    <property type="protein sequence ID" value="MBF9232675.1"/>
    <property type="molecule type" value="Genomic_DNA"/>
</dbReference>
<dbReference type="AlphaFoldDB" id="A0A931BRY2"/>
<dbReference type="InterPro" id="IPR005107">
    <property type="entry name" value="CO_DH_flav_C"/>
</dbReference>
<evidence type="ECO:0000256" key="1">
    <source>
        <dbReference type="ARBA" id="ARBA00022630"/>
    </source>
</evidence>
<dbReference type="Pfam" id="PF03450">
    <property type="entry name" value="CO_deh_flav_C"/>
    <property type="match status" value="1"/>
</dbReference>
<evidence type="ECO:0000259" key="3">
    <source>
        <dbReference type="PROSITE" id="PS51387"/>
    </source>
</evidence>
<dbReference type="GO" id="GO:0016491">
    <property type="term" value="F:oxidoreductase activity"/>
    <property type="evidence" value="ECO:0007669"/>
    <property type="project" value="InterPro"/>
</dbReference>
<dbReference type="Gene3D" id="3.30.390.50">
    <property type="entry name" value="CO dehydrogenase flavoprotein, C-terminal domain"/>
    <property type="match status" value="1"/>
</dbReference>
<dbReference type="PANTHER" id="PTHR42659:SF9">
    <property type="entry name" value="XANTHINE DEHYDROGENASE FAD-BINDING SUBUNIT XDHB-RELATED"/>
    <property type="match status" value="1"/>
</dbReference>